<evidence type="ECO:0000256" key="4">
    <source>
        <dbReference type="ARBA" id="ARBA00023163"/>
    </source>
</evidence>
<accession>A0A7W2D5M4</accession>
<evidence type="ECO:0000256" key="3">
    <source>
        <dbReference type="ARBA" id="ARBA00023125"/>
    </source>
</evidence>
<dbReference type="PANTHER" id="PTHR30346:SF28">
    <property type="entry name" value="HTH-TYPE TRANSCRIPTIONAL REGULATOR CYNR"/>
    <property type="match status" value="1"/>
</dbReference>
<dbReference type="InterPro" id="IPR005119">
    <property type="entry name" value="LysR_subst-bd"/>
</dbReference>
<dbReference type="RefSeq" id="WP_181866715.1">
    <property type="nucleotide sequence ID" value="NZ_JACEQY010000037.1"/>
</dbReference>
<dbReference type="CDD" id="cd08414">
    <property type="entry name" value="PBP2_LTTR_aromatics_like"/>
    <property type="match status" value="1"/>
</dbReference>
<evidence type="ECO:0000313" key="7">
    <source>
        <dbReference type="Proteomes" id="UP000586976"/>
    </source>
</evidence>
<evidence type="ECO:0000259" key="5">
    <source>
        <dbReference type="PROSITE" id="PS50931"/>
    </source>
</evidence>
<dbReference type="PROSITE" id="PS50931">
    <property type="entry name" value="HTH_LYSR"/>
    <property type="match status" value="1"/>
</dbReference>
<feature type="domain" description="HTH lysR-type" evidence="5">
    <location>
        <begin position="1"/>
        <end position="58"/>
    </location>
</feature>
<evidence type="ECO:0000256" key="2">
    <source>
        <dbReference type="ARBA" id="ARBA00023015"/>
    </source>
</evidence>
<gene>
    <name evidence="6" type="ORF">H1V43_28260</name>
</gene>
<proteinExistence type="inferred from homology"/>
<dbReference type="FunFam" id="1.10.10.10:FF:000001">
    <property type="entry name" value="LysR family transcriptional regulator"/>
    <property type="match status" value="1"/>
</dbReference>
<dbReference type="GO" id="GO:0032993">
    <property type="term" value="C:protein-DNA complex"/>
    <property type="evidence" value="ECO:0007669"/>
    <property type="project" value="TreeGrafter"/>
</dbReference>
<dbReference type="AlphaFoldDB" id="A0A7W2D5M4"/>
<comment type="similarity">
    <text evidence="1">Belongs to the LysR transcriptional regulatory family.</text>
</comment>
<sequence>MDLRSIRYFLAVAEAGSITEAARALHLSQPPLSTAMAKLESELGVTLLDRMPRGVTLTPAGRYLEAAGRRLIAEEQRLSATLRAMGEGLEGELRVGAEPMGLWRVVSTRVASFLSAHPRVSLELMDAPPRVQLENLANGYLDLAVIPVLPQEPLPPISDVAFTVEVVDTLPLTLIVPQSWNLSVSEPLPLASLRDKTWILPGRLPGARSLSRLIDDRFTSAGGSPRKIIPVPTVQTAATLVAAGLGVSVMSDEMAAHHPGVDRVAVVGDWPKLPLGLVRRKDGIVTPIAERFAELFGAEKIGEWAD</sequence>
<dbReference type="SUPFAM" id="SSF46785">
    <property type="entry name" value="Winged helix' DNA-binding domain"/>
    <property type="match status" value="1"/>
</dbReference>
<dbReference type="Gene3D" id="1.10.10.10">
    <property type="entry name" value="Winged helix-like DNA-binding domain superfamily/Winged helix DNA-binding domain"/>
    <property type="match status" value="1"/>
</dbReference>
<dbReference type="InterPro" id="IPR036390">
    <property type="entry name" value="WH_DNA-bd_sf"/>
</dbReference>
<reference evidence="6 7" key="1">
    <citation type="submission" date="2020-07" db="EMBL/GenBank/DDBJ databases">
        <title>Streptomyces isolated from Indian soil.</title>
        <authorList>
            <person name="Mandal S."/>
            <person name="Maiti P.K."/>
        </authorList>
    </citation>
    <scope>NUCLEOTIDE SEQUENCE [LARGE SCALE GENOMIC DNA]</scope>
    <source>
        <strain evidence="6 7">PSKA54</strain>
    </source>
</reference>
<dbReference type="Pfam" id="PF03466">
    <property type="entry name" value="LysR_substrate"/>
    <property type="match status" value="1"/>
</dbReference>
<dbReference type="Gene3D" id="3.40.190.290">
    <property type="match status" value="1"/>
</dbReference>
<dbReference type="GO" id="GO:0003677">
    <property type="term" value="F:DNA binding"/>
    <property type="evidence" value="ECO:0007669"/>
    <property type="project" value="UniProtKB-KW"/>
</dbReference>
<dbReference type="Proteomes" id="UP000586976">
    <property type="component" value="Unassembled WGS sequence"/>
</dbReference>
<name>A0A7W2D5M4_9ACTN</name>
<dbReference type="EMBL" id="JACEQY010000037">
    <property type="protein sequence ID" value="MBA4865175.1"/>
    <property type="molecule type" value="Genomic_DNA"/>
</dbReference>
<dbReference type="PRINTS" id="PR00039">
    <property type="entry name" value="HTHLYSR"/>
</dbReference>
<keyword evidence="3" id="KW-0238">DNA-binding</keyword>
<keyword evidence="2" id="KW-0805">Transcription regulation</keyword>
<evidence type="ECO:0000313" key="6">
    <source>
        <dbReference type="EMBL" id="MBA4865175.1"/>
    </source>
</evidence>
<dbReference type="GO" id="GO:0003700">
    <property type="term" value="F:DNA-binding transcription factor activity"/>
    <property type="evidence" value="ECO:0007669"/>
    <property type="project" value="InterPro"/>
</dbReference>
<dbReference type="InterPro" id="IPR000847">
    <property type="entry name" value="LysR_HTH_N"/>
</dbReference>
<dbReference type="Pfam" id="PF00126">
    <property type="entry name" value="HTH_1"/>
    <property type="match status" value="1"/>
</dbReference>
<organism evidence="6 7">
    <name type="scientific">Streptomyces himalayensis subsp. aureolus</name>
    <dbReference type="NCBI Taxonomy" id="2758039"/>
    <lineage>
        <taxon>Bacteria</taxon>
        <taxon>Bacillati</taxon>
        <taxon>Actinomycetota</taxon>
        <taxon>Actinomycetes</taxon>
        <taxon>Kitasatosporales</taxon>
        <taxon>Streptomycetaceae</taxon>
        <taxon>Streptomyces</taxon>
        <taxon>Streptomyces himalayensis</taxon>
    </lineage>
</organism>
<dbReference type="SUPFAM" id="SSF53850">
    <property type="entry name" value="Periplasmic binding protein-like II"/>
    <property type="match status" value="1"/>
</dbReference>
<protein>
    <submittedName>
        <fullName evidence="6">LysR family transcriptional regulator</fullName>
    </submittedName>
</protein>
<keyword evidence="4" id="KW-0804">Transcription</keyword>
<dbReference type="InterPro" id="IPR036388">
    <property type="entry name" value="WH-like_DNA-bd_sf"/>
</dbReference>
<keyword evidence="7" id="KW-1185">Reference proteome</keyword>
<comment type="caution">
    <text evidence="6">The sequence shown here is derived from an EMBL/GenBank/DDBJ whole genome shotgun (WGS) entry which is preliminary data.</text>
</comment>
<evidence type="ECO:0000256" key="1">
    <source>
        <dbReference type="ARBA" id="ARBA00009437"/>
    </source>
</evidence>
<dbReference type="PANTHER" id="PTHR30346">
    <property type="entry name" value="TRANSCRIPTIONAL DUAL REGULATOR HCAR-RELATED"/>
    <property type="match status" value="1"/>
</dbReference>